<name>A0A380TVV0_9PAST</name>
<evidence type="ECO:0000313" key="3">
    <source>
        <dbReference type="Proteomes" id="UP000254649"/>
    </source>
</evidence>
<dbReference type="SMART" id="SM00855">
    <property type="entry name" value="PGAM"/>
    <property type="match status" value="1"/>
</dbReference>
<evidence type="ECO:0000313" key="2">
    <source>
        <dbReference type="EMBL" id="SUT92828.1"/>
    </source>
</evidence>
<dbReference type="InterPro" id="IPR051021">
    <property type="entry name" value="Mito_Ser/Thr_phosphatase"/>
</dbReference>
<organism evidence="2 3">
    <name type="scientific">[Actinobacillus] rossii</name>
    <dbReference type="NCBI Taxonomy" id="123820"/>
    <lineage>
        <taxon>Bacteria</taxon>
        <taxon>Pseudomonadati</taxon>
        <taxon>Pseudomonadota</taxon>
        <taxon>Gammaproteobacteria</taxon>
        <taxon>Pasteurellales</taxon>
        <taxon>Pasteurellaceae</taxon>
    </lineage>
</organism>
<dbReference type="AlphaFoldDB" id="A0A380TVV0"/>
<keyword evidence="3" id="KW-1185">Reference proteome</keyword>
<proteinExistence type="predicted"/>
<gene>
    <name evidence="2" type="primary">sixA</name>
    <name evidence="2" type="ORF">NCTC10801_01804</name>
</gene>
<keyword evidence="1 2" id="KW-0378">Hydrolase</keyword>
<dbReference type="Proteomes" id="UP000254649">
    <property type="component" value="Unassembled WGS sequence"/>
</dbReference>
<protein>
    <submittedName>
        <fullName evidence="2">Phosphohistidine phosphatase SixA</fullName>
        <ecNumber evidence="2">3.1.3.-</ecNumber>
    </submittedName>
</protein>
<dbReference type="Gene3D" id="3.40.50.1240">
    <property type="entry name" value="Phosphoglycerate mutase-like"/>
    <property type="match status" value="1"/>
</dbReference>
<evidence type="ECO:0000256" key="1">
    <source>
        <dbReference type="ARBA" id="ARBA00022801"/>
    </source>
</evidence>
<dbReference type="SUPFAM" id="SSF53254">
    <property type="entry name" value="Phosphoglycerate mutase-like"/>
    <property type="match status" value="1"/>
</dbReference>
<dbReference type="OrthoDB" id="92610at2"/>
<dbReference type="EC" id="3.1.3.-" evidence="2"/>
<accession>A0A380TVV0</accession>
<dbReference type="NCBIfam" id="TIGR00249">
    <property type="entry name" value="sixA"/>
    <property type="match status" value="1"/>
</dbReference>
<dbReference type="PANTHER" id="PTHR20935">
    <property type="entry name" value="PHOSPHOGLYCERATE MUTASE-RELATED"/>
    <property type="match status" value="1"/>
</dbReference>
<dbReference type="GO" id="GO:0005737">
    <property type="term" value="C:cytoplasm"/>
    <property type="evidence" value="ECO:0007669"/>
    <property type="project" value="InterPro"/>
</dbReference>
<dbReference type="GO" id="GO:0101006">
    <property type="term" value="F:protein histidine phosphatase activity"/>
    <property type="evidence" value="ECO:0007669"/>
    <property type="project" value="InterPro"/>
</dbReference>
<dbReference type="EMBL" id="UFRQ01000003">
    <property type="protein sequence ID" value="SUT92828.1"/>
    <property type="molecule type" value="Genomic_DNA"/>
</dbReference>
<dbReference type="InterPro" id="IPR004449">
    <property type="entry name" value="SixA"/>
</dbReference>
<dbReference type="Pfam" id="PF00300">
    <property type="entry name" value="His_Phos_1"/>
    <property type="match status" value="1"/>
</dbReference>
<dbReference type="InterPro" id="IPR029033">
    <property type="entry name" value="His_PPase_superfam"/>
</dbReference>
<sequence>MRIYIMRHGEAEMLARSDKERHLTDFGKEQSSQQAEWLKTALNSTALNKVIVSPYVRAVETFEQLNTIFNNELTQLSETWDALTPYGNPELIRHYLDSWAEENDGDNLSVLIISHLPLVGEIVAEFCGKNTVNFHPATIAVVDWDWMNDKGILVETKLPNVISVY</sequence>
<dbReference type="CDD" id="cd07067">
    <property type="entry name" value="HP_PGM_like"/>
    <property type="match status" value="1"/>
</dbReference>
<dbReference type="InterPro" id="IPR013078">
    <property type="entry name" value="His_Pase_superF_clade-1"/>
</dbReference>
<reference evidence="2 3" key="1">
    <citation type="submission" date="2018-06" db="EMBL/GenBank/DDBJ databases">
        <authorList>
            <consortium name="Pathogen Informatics"/>
            <person name="Doyle S."/>
        </authorList>
    </citation>
    <scope>NUCLEOTIDE SEQUENCE [LARGE SCALE GENOMIC DNA]</scope>
    <source>
        <strain evidence="2 3">NCTC10801</strain>
    </source>
</reference>